<dbReference type="Proteomes" id="UP001054889">
    <property type="component" value="Unassembled WGS sequence"/>
</dbReference>
<evidence type="ECO:0000313" key="3">
    <source>
        <dbReference type="Proteomes" id="UP001054889"/>
    </source>
</evidence>
<dbReference type="AlphaFoldDB" id="A0AAV5BUS0"/>
<feature type="compositionally biased region" description="Polar residues" evidence="1">
    <location>
        <begin position="395"/>
        <end position="411"/>
    </location>
</feature>
<organism evidence="2 3">
    <name type="scientific">Eleusine coracana subsp. coracana</name>
    <dbReference type="NCBI Taxonomy" id="191504"/>
    <lineage>
        <taxon>Eukaryota</taxon>
        <taxon>Viridiplantae</taxon>
        <taxon>Streptophyta</taxon>
        <taxon>Embryophyta</taxon>
        <taxon>Tracheophyta</taxon>
        <taxon>Spermatophyta</taxon>
        <taxon>Magnoliopsida</taxon>
        <taxon>Liliopsida</taxon>
        <taxon>Poales</taxon>
        <taxon>Poaceae</taxon>
        <taxon>PACMAD clade</taxon>
        <taxon>Chloridoideae</taxon>
        <taxon>Cynodonteae</taxon>
        <taxon>Eleusininae</taxon>
        <taxon>Eleusine</taxon>
    </lineage>
</organism>
<gene>
    <name evidence="2" type="primary">ga06403</name>
    <name evidence="2" type="ORF">PR202_ga06403</name>
</gene>
<name>A0AAV5BUS0_ELECO</name>
<keyword evidence="3" id="KW-1185">Reference proteome</keyword>
<proteinExistence type="predicted"/>
<dbReference type="EMBL" id="BQKI01000003">
    <property type="protein sequence ID" value="GJM90149.1"/>
    <property type="molecule type" value="Genomic_DNA"/>
</dbReference>
<reference evidence="2" key="2">
    <citation type="submission" date="2021-12" db="EMBL/GenBank/DDBJ databases">
        <title>Resequencing data analysis of finger millet.</title>
        <authorList>
            <person name="Hatakeyama M."/>
            <person name="Aluri S."/>
            <person name="Balachadran M.T."/>
            <person name="Sivarajan S.R."/>
            <person name="Poveda L."/>
            <person name="Shimizu-Inatsugi R."/>
            <person name="Schlapbach R."/>
            <person name="Sreeman S.M."/>
            <person name="Shimizu K.K."/>
        </authorList>
    </citation>
    <scope>NUCLEOTIDE SEQUENCE</scope>
</reference>
<protein>
    <recommendedName>
        <fullName evidence="4">Aminotransferase-like plant mobile domain-containing protein</fullName>
    </recommendedName>
</protein>
<reference evidence="2" key="1">
    <citation type="journal article" date="2018" name="DNA Res.">
        <title>Multiple hybrid de novo genome assembly of finger millet, an orphan allotetraploid crop.</title>
        <authorList>
            <person name="Hatakeyama M."/>
            <person name="Aluri S."/>
            <person name="Balachadran M.T."/>
            <person name="Sivarajan S.R."/>
            <person name="Patrignani A."/>
            <person name="Gruter S."/>
            <person name="Poveda L."/>
            <person name="Shimizu-Inatsugi R."/>
            <person name="Baeten J."/>
            <person name="Francoijs K.J."/>
            <person name="Nataraja K.N."/>
            <person name="Reddy Y.A.N."/>
            <person name="Phadnis S."/>
            <person name="Ravikumar R.L."/>
            <person name="Schlapbach R."/>
            <person name="Sreeman S.M."/>
            <person name="Shimizu K.K."/>
        </authorList>
    </citation>
    <scope>NUCLEOTIDE SEQUENCE</scope>
</reference>
<feature type="region of interest" description="Disordered" evidence="1">
    <location>
        <begin position="290"/>
        <end position="348"/>
    </location>
</feature>
<feature type="region of interest" description="Disordered" evidence="1">
    <location>
        <begin position="378"/>
        <end position="414"/>
    </location>
</feature>
<comment type="caution">
    <text evidence="2">The sequence shown here is derived from an EMBL/GenBank/DDBJ whole genome shotgun (WGS) entry which is preliminary data.</text>
</comment>
<evidence type="ECO:0000313" key="2">
    <source>
        <dbReference type="EMBL" id="GJM90149.1"/>
    </source>
</evidence>
<evidence type="ECO:0008006" key="4">
    <source>
        <dbReference type="Google" id="ProtNLM"/>
    </source>
</evidence>
<evidence type="ECO:0000256" key="1">
    <source>
        <dbReference type="SAM" id="MobiDB-lite"/>
    </source>
</evidence>
<sequence>MDDAERERIEKLLMRAVAKFESTALERMEVWVSRCESDSLFAPPMEMLDYPDHHFQRAWGWNTILPRQDNTAPWSRYKGYLKEYYRRNQQDGDADDSGNGLSALADKCIKMEGTLLFLWDRYSREFSSDGDKIKRVSHMITKGAYEMTDALKVEYPAAAIALKAIVKCCLKCITAEAELICECLLSKTRSIFWIRLSNEIRQCASSFMFYTGPERDVAMAAMMNKAALWTQMKPRKISKYTLQRNCRLLFYVPLVELVTNIIHTQHDLSDDKIGSETEEVKEDNTMGKCTVGESILDGSADRNSETEEVKEDNTMGRSTVGEFILDGSADRNSSEKDNREERDNIHENAKNCYTNDLVKDDNLVDPDKMNQNTKLPAWLQLDNDESESANKNDQKTNTSEANKSERSSISLQRKKSDLKIHKAANIRTIDESDKETPLLEIPEEITTLEDVLELVSTINRNTDDDEGLLMKPHIAEKTDAEPHGAENLLEMIQQLEEAFDNQAVKVESVVGRVKKIQEEANAVGGELDAIKDGMKSHKTLLEKIIEYASS</sequence>
<accession>A0AAV5BUS0</accession>
<feature type="compositionally biased region" description="Basic and acidic residues" evidence="1">
    <location>
        <begin position="328"/>
        <end position="348"/>
    </location>
</feature>
<feature type="compositionally biased region" description="Basic and acidic residues" evidence="1">
    <location>
        <begin position="299"/>
        <end position="314"/>
    </location>
</feature>